<dbReference type="AlphaFoldDB" id="A0A816GSR8"/>
<proteinExistence type="predicted"/>
<name>A0A816GSR8_9BILA</name>
<dbReference type="Proteomes" id="UP000663824">
    <property type="component" value="Unassembled WGS sequence"/>
</dbReference>
<accession>A0A816GSR8</accession>
<evidence type="ECO:0000313" key="7">
    <source>
        <dbReference type="Proteomes" id="UP000663834"/>
    </source>
</evidence>
<gene>
    <name evidence="5" type="ORF">BYL167_LOCUS77544</name>
    <name evidence="1" type="ORF">CJN711_LOCUS15175</name>
    <name evidence="4" type="ORF">GIL414_LOCUS21170</name>
    <name evidence="2" type="ORF">KQP761_LOCUS36087</name>
    <name evidence="3" type="ORF">MBJ925_LOCUS24349</name>
    <name evidence="6" type="ORF">SMN809_LOCUS86207</name>
</gene>
<evidence type="ECO:0000313" key="3">
    <source>
        <dbReference type="EMBL" id="CAF2112118.1"/>
    </source>
</evidence>
<dbReference type="EMBL" id="CAJNOV010006948">
    <property type="protein sequence ID" value="CAF1264877.1"/>
    <property type="molecule type" value="Genomic_DNA"/>
</dbReference>
<dbReference type="Proteomes" id="UP000676336">
    <property type="component" value="Unassembled WGS sequence"/>
</dbReference>
<evidence type="ECO:0000313" key="4">
    <source>
        <dbReference type="EMBL" id="CAF4190115.1"/>
    </source>
</evidence>
<dbReference type="EMBL" id="CAJOBI010369317">
    <property type="protein sequence ID" value="CAF5229287.1"/>
    <property type="molecule type" value="Genomic_DNA"/>
</dbReference>
<evidence type="ECO:0000313" key="5">
    <source>
        <dbReference type="EMBL" id="CAF5172297.1"/>
    </source>
</evidence>
<protein>
    <submittedName>
        <fullName evidence="2">Uncharacterized protein</fullName>
    </submittedName>
</protein>
<dbReference type="Proteomes" id="UP000663834">
    <property type="component" value="Unassembled WGS sequence"/>
</dbReference>
<dbReference type="Proteomes" id="UP000663855">
    <property type="component" value="Unassembled WGS sequence"/>
</dbReference>
<dbReference type="EMBL" id="CAJNRE010012650">
    <property type="protein sequence ID" value="CAF2112118.1"/>
    <property type="molecule type" value="Genomic_DNA"/>
</dbReference>
<comment type="caution">
    <text evidence="2">The sequence shown here is derived from an EMBL/GenBank/DDBJ whole genome shotgun (WGS) entry which is preliminary data.</text>
</comment>
<dbReference type="EMBL" id="CAJOBH010282764">
    <property type="protein sequence ID" value="CAF5172297.1"/>
    <property type="molecule type" value="Genomic_DNA"/>
</dbReference>
<feature type="non-terminal residue" evidence="2">
    <location>
        <position position="24"/>
    </location>
</feature>
<dbReference type="Proteomes" id="UP000681967">
    <property type="component" value="Unassembled WGS sequence"/>
</dbReference>
<sequence length="24" mass="3027">MDILKNRSWKSIYLRDIEEEEEET</sequence>
<reference evidence="2" key="1">
    <citation type="submission" date="2021-02" db="EMBL/GenBank/DDBJ databases">
        <authorList>
            <person name="Nowell W R."/>
        </authorList>
    </citation>
    <scope>NUCLEOTIDE SEQUENCE</scope>
</reference>
<dbReference type="Proteomes" id="UP000681720">
    <property type="component" value="Unassembled WGS sequence"/>
</dbReference>
<dbReference type="EMBL" id="CAJNOW010020387">
    <property type="protein sequence ID" value="CAF1678991.1"/>
    <property type="molecule type" value="Genomic_DNA"/>
</dbReference>
<organism evidence="2 7">
    <name type="scientific">Rotaria magnacalcarata</name>
    <dbReference type="NCBI Taxonomy" id="392030"/>
    <lineage>
        <taxon>Eukaryota</taxon>
        <taxon>Metazoa</taxon>
        <taxon>Spiralia</taxon>
        <taxon>Gnathifera</taxon>
        <taxon>Rotifera</taxon>
        <taxon>Eurotatoria</taxon>
        <taxon>Bdelloidea</taxon>
        <taxon>Philodinida</taxon>
        <taxon>Philodinidae</taxon>
        <taxon>Rotaria</taxon>
    </lineage>
</organism>
<dbReference type="EMBL" id="CAJOBJ010016951">
    <property type="protein sequence ID" value="CAF4190115.1"/>
    <property type="molecule type" value="Genomic_DNA"/>
</dbReference>
<evidence type="ECO:0000313" key="1">
    <source>
        <dbReference type="EMBL" id="CAF1264877.1"/>
    </source>
</evidence>
<evidence type="ECO:0000313" key="2">
    <source>
        <dbReference type="EMBL" id="CAF1678991.1"/>
    </source>
</evidence>
<evidence type="ECO:0000313" key="6">
    <source>
        <dbReference type="EMBL" id="CAF5229287.1"/>
    </source>
</evidence>